<keyword evidence="2 3" id="KW-0186">Copper</keyword>
<proteinExistence type="inferred from homology"/>
<gene>
    <name evidence="6" type="ORF">GCM10007894_14720</name>
</gene>
<organism evidence="6 7">
    <name type="scientific">Paraferrimonas haliotis</name>
    <dbReference type="NCBI Taxonomy" id="2013866"/>
    <lineage>
        <taxon>Bacteria</taxon>
        <taxon>Pseudomonadati</taxon>
        <taxon>Pseudomonadota</taxon>
        <taxon>Gammaproteobacteria</taxon>
        <taxon>Alteromonadales</taxon>
        <taxon>Ferrimonadaceae</taxon>
        <taxon>Paraferrimonas</taxon>
    </lineage>
</organism>
<name>A0AA37WY94_9GAMM</name>
<feature type="binding site" evidence="3">
    <location>
        <position position="170"/>
    </location>
    <ligand>
        <name>Cu cation</name>
        <dbReference type="ChEBI" id="CHEBI:23378"/>
    </ligand>
</feature>
<dbReference type="CDD" id="cd02968">
    <property type="entry name" value="SCO"/>
    <property type="match status" value="1"/>
</dbReference>
<dbReference type="RefSeq" id="WP_095496960.1">
    <property type="nucleotide sequence ID" value="NZ_BSPO01000002.1"/>
</dbReference>
<dbReference type="GO" id="GO:0046872">
    <property type="term" value="F:metal ion binding"/>
    <property type="evidence" value="ECO:0007669"/>
    <property type="project" value="UniProtKB-KW"/>
</dbReference>
<evidence type="ECO:0000256" key="3">
    <source>
        <dbReference type="PIRSR" id="PIRSR603782-1"/>
    </source>
</evidence>
<evidence type="ECO:0000256" key="4">
    <source>
        <dbReference type="PIRSR" id="PIRSR603782-2"/>
    </source>
</evidence>
<keyword evidence="7" id="KW-1185">Reference proteome</keyword>
<dbReference type="InterPro" id="IPR003782">
    <property type="entry name" value="SCO1/SenC"/>
</dbReference>
<evidence type="ECO:0000313" key="6">
    <source>
        <dbReference type="EMBL" id="GLS83495.1"/>
    </source>
</evidence>
<accession>A0AA37WY94</accession>
<evidence type="ECO:0000313" key="7">
    <source>
        <dbReference type="Proteomes" id="UP001157439"/>
    </source>
</evidence>
<feature type="binding site" evidence="3">
    <location>
        <position position="83"/>
    </location>
    <ligand>
        <name>Cu cation</name>
        <dbReference type="ChEBI" id="CHEBI:23378"/>
    </ligand>
</feature>
<reference evidence="6 7" key="1">
    <citation type="journal article" date="2014" name="Int. J. Syst. Evol. Microbiol.">
        <title>Complete genome sequence of Corynebacterium casei LMG S-19264T (=DSM 44701T), isolated from a smear-ripened cheese.</title>
        <authorList>
            <consortium name="US DOE Joint Genome Institute (JGI-PGF)"/>
            <person name="Walter F."/>
            <person name="Albersmeier A."/>
            <person name="Kalinowski J."/>
            <person name="Ruckert C."/>
        </authorList>
    </citation>
    <scope>NUCLEOTIDE SEQUENCE [LARGE SCALE GENOMIC DNA]</scope>
    <source>
        <strain evidence="6 7">NBRC 112785</strain>
    </source>
</reference>
<dbReference type="PANTHER" id="PTHR12151:SF25">
    <property type="entry name" value="LINALOOL DEHYDRATASE_ISOMERASE DOMAIN-CONTAINING PROTEIN"/>
    <property type="match status" value="1"/>
</dbReference>
<dbReference type="InterPro" id="IPR036249">
    <property type="entry name" value="Thioredoxin-like_sf"/>
</dbReference>
<dbReference type="Proteomes" id="UP001157439">
    <property type="component" value="Unassembled WGS sequence"/>
</dbReference>
<dbReference type="SUPFAM" id="SSF52833">
    <property type="entry name" value="Thioredoxin-like"/>
    <property type="match status" value="1"/>
</dbReference>
<protein>
    <submittedName>
        <fullName evidence="6">Photosynthetic protein synthase I</fullName>
    </submittedName>
</protein>
<dbReference type="Gene3D" id="3.40.30.10">
    <property type="entry name" value="Glutaredoxin"/>
    <property type="match status" value="1"/>
</dbReference>
<comment type="caution">
    <text evidence="6">The sequence shown here is derived from an EMBL/GenBank/DDBJ whole genome shotgun (WGS) entry which is preliminary data.</text>
</comment>
<dbReference type="PANTHER" id="PTHR12151">
    <property type="entry name" value="ELECTRON TRANSPORT PROTIN SCO1/SENC FAMILY MEMBER"/>
    <property type="match status" value="1"/>
</dbReference>
<keyword evidence="4" id="KW-1015">Disulfide bond</keyword>
<sequence>MNLKHGLPLAGVAILALLAGMFVNQSIINPEPSLDKQAPISALVYPTPRQLTGFELTDQHGQRFTPESLKGKWSLLFAGYTSCPDVCPTTLIQLKSAHKQLAMGDDLQVVLVSVDPKRDHQQKLKQYIDYFNPSFSAIRGDHPQLYPLTQQLGLVYSMSGDDPDNYLVDHSAAVALINPQGQLAALLKPKPQQPGKIAMVRGDDVAQDVALIISGRAANL</sequence>
<evidence type="ECO:0000256" key="1">
    <source>
        <dbReference type="ARBA" id="ARBA00010996"/>
    </source>
</evidence>
<comment type="similarity">
    <text evidence="1">Belongs to the SCO1/2 family.</text>
</comment>
<feature type="domain" description="Thioredoxin" evidence="5">
    <location>
        <begin position="45"/>
        <end position="214"/>
    </location>
</feature>
<dbReference type="EMBL" id="BSPO01000002">
    <property type="protein sequence ID" value="GLS83495.1"/>
    <property type="molecule type" value="Genomic_DNA"/>
</dbReference>
<feature type="disulfide bond" description="Redox-active" evidence="4">
    <location>
        <begin position="83"/>
        <end position="87"/>
    </location>
</feature>
<evidence type="ECO:0000256" key="2">
    <source>
        <dbReference type="ARBA" id="ARBA00023008"/>
    </source>
</evidence>
<dbReference type="Pfam" id="PF02630">
    <property type="entry name" value="SCO1-SenC"/>
    <property type="match status" value="1"/>
</dbReference>
<dbReference type="InterPro" id="IPR013766">
    <property type="entry name" value="Thioredoxin_domain"/>
</dbReference>
<feature type="binding site" evidence="3">
    <location>
        <position position="87"/>
    </location>
    <ligand>
        <name>Cu cation</name>
        <dbReference type="ChEBI" id="CHEBI:23378"/>
    </ligand>
</feature>
<keyword evidence="3" id="KW-0479">Metal-binding</keyword>
<evidence type="ECO:0000259" key="5">
    <source>
        <dbReference type="PROSITE" id="PS51352"/>
    </source>
</evidence>
<dbReference type="AlphaFoldDB" id="A0AA37WY94"/>
<dbReference type="PROSITE" id="PS51352">
    <property type="entry name" value="THIOREDOXIN_2"/>
    <property type="match status" value="1"/>
</dbReference>